<comment type="caution">
    <text evidence="2">The sequence shown here is derived from an EMBL/GenBank/DDBJ whole genome shotgun (WGS) entry which is preliminary data.</text>
</comment>
<keyword evidence="3" id="KW-1185">Reference proteome</keyword>
<dbReference type="InterPro" id="IPR022134">
    <property type="entry name" value="DUF3667"/>
</dbReference>
<name>A0ABW5JR90_9FLAO</name>
<evidence type="ECO:0000313" key="3">
    <source>
        <dbReference type="Proteomes" id="UP001597441"/>
    </source>
</evidence>
<feature type="transmembrane region" description="Helical" evidence="1">
    <location>
        <begin position="249"/>
        <end position="268"/>
    </location>
</feature>
<feature type="transmembrane region" description="Helical" evidence="1">
    <location>
        <begin position="344"/>
        <end position="365"/>
    </location>
</feature>
<dbReference type="Pfam" id="PF12412">
    <property type="entry name" value="DUF3667"/>
    <property type="match status" value="1"/>
</dbReference>
<feature type="transmembrane region" description="Helical" evidence="1">
    <location>
        <begin position="307"/>
        <end position="324"/>
    </location>
</feature>
<keyword evidence="1" id="KW-0812">Transmembrane</keyword>
<accession>A0ABW5JR90</accession>
<evidence type="ECO:0000256" key="1">
    <source>
        <dbReference type="SAM" id="Phobius"/>
    </source>
</evidence>
<keyword evidence="1" id="KW-0472">Membrane</keyword>
<dbReference type="RefSeq" id="WP_388013523.1">
    <property type="nucleotide sequence ID" value="NZ_JBHUDT010000001.1"/>
</dbReference>
<gene>
    <name evidence="2" type="ORF">ACFSQS_02410</name>
</gene>
<organism evidence="2 3">
    <name type="scientific">Gelatiniphilus marinus</name>
    <dbReference type="NCBI Taxonomy" id="1759464"/>
    <lineage>
        <taxon>Bacteria</taxon>
        <taxon>Pseudomonadati</taxon>
        <taxon>Bacteroidota</taxon>
        <taxon>Flavobacteriia</taxon>
        <taxon>Flavobacteriales</taxon>
        <taxon>Flavobacteriaceae</taxon>
        <taxon>Gelatiniphilus</taxon>
    </lineage>
</organism>
<sequence>MKKQYETCKNCEENFEEDFRFCPHCGQKAKDELTLGVLFYNTISNYFSFDARFFKSFFPLLFKPGYLASKFIEGKRLLYLHPAQMYLFIAVVFFFLFSFIQKSQIQTLDENLAKTLKKENKIDKIEDEHVRDSIKAVQLAKQKVEDSLARAELRKTLKDNKFIHGFSEEQMDSLVNAEDFRNNGMVNFDFNTKSIDSLIALGAPDNELYEAMGMPSDAGFFKRKLYKQVLKFYKSRKGGSILQTFYDTIPIAMFFLLPIFALILKILYRKHGLYAHHLVFSFYFFSFLFTVFSIIIGANFIVNIPDWIDWLVAFSTFIYLYLALKRFYNQAKFKTFFKASLSSFLFLLFVAPLTVVILGIFAFMFY</sequence>
<feature type="transmembrane region" description="Helical" evidence="1">
    <location>
        <begin position="280"/>
        <end position="301"/>
    </location>
</feature>
<proteinExistence type="predicted"/>
<keyword evidence="1" id="KW-1133">Transmembrane helix</keyword>
<dbReference type="Proteomes" id="UP001597441">
    <property type="component" value="Unassembled WGS sequence"/>
</dbReference>
<dbReference type="EMBL" id="JBHULK010000001">
    <property type="protein sequence ID" value="MFD2533942.1"/>
    <property type="molecule type" value="Genomic_DNA"/>
</dbReference>
<evidence type="ECO:0000313" key="2">
    <source>
        <dbReference type="EMBL" id="MFD2533942.1"/>
    </source>
</evidence>
<reference evidence="3" key="1">
    <citation type="journal article" date="2019" name="Int. J. Syst. Evol. Microbiol.">
        <title>The Global Catalogue of Microorganisms (GCM) 10K type strain sequencing project: providing services to taxonomists for standard genome sequencing and annotation.</title>
        <authorList>
            <consortium name="The Broad Institute Genomics Platform"/>
            <consortium name="The Broad Institute Genome Sequencing Center for Infectious Disease"/>
            <person name="Wu L."/>
            <person name="Ma J."/>
        </authorList>
    </citation>
    <scope>NUCLEOTIDE SEQUENCE [LARGE SCALE GENOMIC DNA]</scope>
    <source>
        <strain evidence="3">KCTC 42903</strain>
    </source>
</reference>
<feature type="transmembrane region" description="Helical" evidence="1">
    <location>
        <begin position="77"/>
        <end position="100"/>
    </location>
</feature>
<protein>
    <submittedName>
        <fullName evidence="2">DUF3667 domain-containing protein</fullName>
    </submittedName>
</protein>